<dbReference type="Proteomes" id="UP000828390">
    <property type="component" value="Unassembled WGS sequence"/>
</dbReference>
<evidence type="ECO:0000313" key="1">
    <source>
        <dbReference type="EMBL" id="KAH3733601.1"/>
    </source>
</evidence>
<comment type="caution">
    <text evidence="1">The sequence shown here is derived from an EMBL/GenBank/DDBJ whole genome shotgun (WGS) entry which is preliminary data.</text>
</comment>
<accession>A0A9D4HWH0</accession>
<reference evidence="1" key="1">
    <citation type="journal article" date="2019" name="bioRxiv">
        <title>The Genome of the Zebra Mussel, Dreissena polymorpha: A Resource for Invasive Species Research.</title>
        <authorList>
            <person name="McCartney M.A."/>
            <person name="Auch B."/>
            <person name="Kono T."/>
            <person name="Mallez S."/>
            <person name="Zhang Y."/>
            <person name="Obille A."/>
            <person name="Becker A."/>
            <person name="Abrahante J.E."/>
            <person name="Garbe J."/>
            <person name="Badalamenti J.P."/>
            <person name="Herman A."/>
            <person name="Mangelson H."/>
            <person name="Liachko I."/>
            <person name="Sullivan S."/>
            <person name="Sone E.D."/>
            <person name="Koren S."/>
            <person name="Silverstein K.A.T."/>
            <person name="Beckman K.B."/>
            <person name="Gohl D.M."/>
        </authorList>
    </citation>
    <scope>NUCLEOTIDE SEQUENCE</scope>
    <source>
        <strain evidence="1">Duluth1</strain>
        <tissue evidence="1">Whole animal</tissue>
    </source>
</reference>
<keyword evidence="2" id="KW-1185">Reference proteome</keyword>
<proteinExistence type="predicted"/>
<gene>
    <name evidence="1" type="ORF">DPMN_040032</name>
</gene>
<organism evidence="1 2">
    <name type="scientific">Dreissena polymorpha</name>
    <name type="common">Zebra mussel</name>
    <name type="synonym">Mytilus polymorpha</name>
    <dbReference type="NCBI Taxonomy" id="45954"/>
    <lineage>
        <taxon>Eukaryota</taxon>
        <taxon>Metazoa</taxon>
        <taxon>Spiralia</taxon>
        <taxon>Lophotrochozoa</taxon>
        <taxon>Mollusca</taxon>
        <taxon>Bivalvia</taxon>
        <taxon>Autobranchia</taxon>
        <taxon>Heteroconchia</taxon>
        <taxon>Euheterodonta</taxon>
        <taxon>Imparidentia</taxon>
        <taxon>Neoheterodontei</taxon>
        <taxon>Myida</taxon>
        <taxon>Dreissenoidea</taxon>
        <taxon>Dreissenidae</taxon>
        <taxon>Dreissena</taxon>
    </lineage>
</organism>
<protein>
    <submittedName>
        <fullName evidence="1">Uncharacterized protein</fullName>
    </submittedName>
</protein>
<dbReference type="EMBL" id="JAIWYP010000011">
    <property type="protein sequence ID" value="KAH3733601.1"/>
    <property type="molecule type" value="Genomic_DNA"/>
</dbReference>
<dbReference type="AlphaFoldDB" id="A0A9D4HWH0"/>
<name>A0A9D4HWH0_DREPO</name>
<sequence length="109" mass="13015">MENLFKLTHDIIRTNVLNKFREEWTHNLTSRVFTRETIPPKGSRVFQKLATIPKLCPKIIRIKVIGKFQEDWKNMCRLEFYSFSDIIGTNVLTNLHKLKVHKINVYNTR</sequence>
<evidence type="ECO:0000313" key="2">
    <source>
        <dbReference type="Proteomes" id="UP000828390"/>
    </source>
</evidence>
<reference evidence="1" key="2">
    <citation type="submission" date="2020-11" db="EMBL/GenBank/DDBJ databases">
        <authorList>
            <person name="McCartney M.A."/>
            <person name="Auch B."/>
            <person name="Kono T."/>
            <person name="Mallez S."/>
            <person name="Becker A."/>
            <person name="Gohl D.M."/>
            <person name="Silverstein K.A.T."/>
            <person name="Koren S."/>
            <person name="Bechman K.B."/>
            <person name="Herman A."/>
            <person name="Abrahante J.E."/>
            <person name="Garbe J."/>
        </authorList>
    </citation>
    <scope>NUCLEOTIDE SEQUENCE</scope>
    <source>
        <strain evidence="1">Duluth1</strain>
        <tissue evidence="1">Whole animal</tissue>
    </source>
</reference>